<dbReference type="GO" id="GO:0030170">
    <property type="term" value="F:pyridoxal phosphate binding"/>
    <property type="evidence" value="ECO:0007669"/>
    <property type="project" value="InterPro"/>
</dbReference>
<dbReference type="PANTHER" id="PTHR11999">
    <property type="entry name" value="GROUP II PYRIDOXAL-5-PHOSPHATE DECARBOXYLASE"/>
    <property type="match status" value="1"/>
</dbReference>
<dbReference type="GO" id="GO:0019752">
    <property type="term" value="P:carboxylic acid metabolic process"/>
    <property type="evidence" value="ECO:0007669"/>
    <property type="project" value="InterPro"/>
</dbReference>
<dbReference type="InterPro" id="IPR010977">
    <property type="entry name" value="Aromatic_deC"/>
</dbReference>
<evidence type="ECO:0000256" key="7">
    <source>
        <dbReference type="SAM" id="MobiDB-lite"/>
    </source>
</evidence>
<dbReference type="InterPro" id="IPR015421">
    <property type="entry name" value="PyrdxlP-dep_Trfase_major"/>
</dbReference>
<evidence type="ECO:0000256" key="6">
    <source>
        <dbReference type="RuleBase" id="RU000382"/>
    </source>
</evidence>
<feature type="region of interest" description="Disordered" evidence="7">
    <location>
        <begin position="363"/>
        <end position="382"/>
    </location>
</feature>
<dbReference type="AlphaFoldDB" id="A0A9X1BMZ4"/>
<evidence type="ECO:0000256" key="1">
    <source>
        <dbReference type="ARBA" id="ARBA00001933"/>
    </source>
</evidence>
<keyword evidence="8" id="KW-0808">Transferase</keyword>
<dbReference type="GO" id="GO:0016831">
    <property type="term" value="F:carboxy-lyase activity"/>
    <property type="evidence" value="ECO:0007669"/>
    <property type="project" value="UniProtKB-KW"/>
</dbReference>
<organism evidence="8 9">
    <name type="scientific">Aquariibacter lacus</name>
    <dbReference type="NCBI Taxonomy" id="2801332"/>
    <lineage>
        <taxon>Bacteria</taxon>
        <taxon>Pseudomonadati</taxon>
        <taxon>Pseudomonadota</taxon>
        <taxon>Betaproteobacteria</taxon>
        <taxon>Burkholderiales</taxon>
        <taxon>Sphaerotilaceae</taxon>
        <taxon>Aquariibacter</taxon>
    </lineage>
</organism>
<keyword evidence="8" id="KW-0032">Aminotransferase</keyword>
<comment type="similarity">
    <text evidence="6">Belongs to the group II decarboxylase family.</text>
</comment>
<evidence type="ECO:0000313" key="9">
    <source>
        <dbReference type="Proteomes" id="UP000643207"/>
    </source>
</evidence>
<accession>A0A9X1BMZ4</accession>
<keyword evidence="4 6" id="KW-0456">Lyase</keyword>
<keyword evidence="3 5" id="KW-0663">Pyridoxal phosphate</keyword>
<protein>
    <submittedName>
        <fullName evidence="8">Aspartate aminotransferase family protein</fullName>
    </submittedName>
</protein>
<dbReference type="SUPFAM" id="SSF53383">
    <property type="entry name" value="PLP-dependent transferases"/>
    <property type="match status" value="1"/>
</dbReference>
<dbReference type="InterPro" id="IPR002129">
    <property type="entry name" value="PyrdxlP-dep_de-COase"/>
</dbReference>
<evidence type="ECO:0000256" key="2">
    <source>
        <dbReference type="ARBA" id="ARBA00022793"/>
    </source>
</evidence>
<dbReference type="GO" id="GO:0008483">
    <property type="term" value="F:transaminase activity"/>
    <property type="evidence" value="ECO:0007669"/>
    <property type="project" value="UniProtKB-KW"/>
</dbReference>
<dbReference type="InterPro" id="IPR015424">
    <property type="entry name" value="PyrdxlP-dep_Trfase"/>
</dbReference>
<dbReference type="Proteomes" id="UP000643207">
    <property type="component" value="Unassembled WGS sequence"/>
</dbReference>
<comment type="cofactor">
    <cofactor evidence="1 5 6">
        <name>pyridoxal 5'-phosphate</name>
        <dbReference type="ChEBI" id="CHEBI:597326"/>
    </cofactor>
</comment>
<dbReference type="EMBL" id="JAERRA010000001">
    <property type="protein sequence ID" value="MBL0718907.1"/>
    <property type="molecule type" value="Genomic_DNA"/>
</dbReference>
<dbReference type="Pfam" id="PF00282">
    <property type="entry name" value="Pyridoxal_deC"/>
    <property type="match status" value="1"/>
</dbReference>
<evidence type="ECO:0000256" key="5">
    <source>
        <dbReference type="PIRSR" id="PIRSR602129-50"/>
    </source>
</evidence>
<comment type="caution">
    <text evidence="8">The sequence shown here is derived from an EMBL/GenBank/DDBJ whole genome shotgun (WGS) entry which is preliminary data.</text>
</comment>
<name>A0A9X1BMZ4_9BURK</name>
<proteinExistence type="inferred from homology"/>
<dbReference type="Gene3D" id="3.40.640.10">
    <property type="entry name" value="Type I PLP-dependent aspartate aminotransferase-like (Major domain)"/>
    <property type="match status" value="1"/>
</dbReference>
<keyword evidence="9" id="KW-1185">Reference proteome</keyword>
<dbReference type="RefSeq" id="WP_201823968.1">
    <property type="nucleotide sequence ID" value="NZ_JAERRA010000001.1"/>
</dbReference>
<gene>
    <name evidence="8" type="ORF">JI742_03290</name>
</gene>
<feature type="compositionally biased region" description="Pro residues" evidence="7">
    <location>
        <begin position="1"/>
        <end position="11"/>
    </location>
</feature>
<evidence type="ECO:0000313" key="8">
    <source>
        <dbReference type="EMBL" id="MBL0718907.1"/>
    </source>
</evidence>
<keyword evidence="2" id="KW-0210">Decarboxylase</keyword>
<feature type="modified residue" description="N6-(pyridoxal phosphate)lysine" evidence="5">
    <location>
        <position position="331"/>
    </location>
</feature>
<feature type="compositionally biased region" description="Low complexity" evidence="7">
    <location>
        <begin position="12"/>
        <end position="22"/>
    </location>
</feature>
<feature type="region of interest" description="Disordered" evidence="7">
    <location>
        <begin position="1"/>
        <end position="22"/>
    </location>
</feature>
<evidence type="ECO:0000256" key="3">
    <source>
        <dbReference type="ARBA" id="ARBA00022898"/>
    </source>
</evidence>
<reference evidence="8 9" key="1">
    <citation type="submission" date="2021-01" db="EMBL/GenBank/DDBJ databases">
        <title>Piscinibacter sp. Jin2 Genome sequencing and assembly.</title>
        <authorList>
            <person name="Kim I."/>
        </authorList>
    </citation>
    <scope>NUCLEOTIDE SEQUENCE [LARGE SCALE GENOMIC DNA]</scope>
    <source>
        <strain evidence="8 9">Jin2</strain>
    </source>
</reference>
<evidence type="ECO:0000256" key="4">
    <source>
        <dbReference type="ARBA" id="ARBA00023239"/>
    </source>
</evidence>
<sequence length="517" mass="52426">MSQTTAPPPAQGPAADDPARAWAPAGQALVAALAARLRDPLAGESAGNAAPGRAWPAPGDIPLDLSAPLPQAGRPADALLDQALPLLLDGLPPPDHPRALAHITAPVDPVAVLGSLLAAGLQANLGLRRMAGLACAIEAQTLAWLAELVGAPALRGGLLLGGGSAAGQTAVWAALARACPGWHEEGLGARGPRLVAYASAASHHWLDRALRLAGLGARGLRRLPVDAEQRLQPEALARALAADRRAGRIPWLLVAHAGTVGSGAVDPLAALAALARREGLWLHIDGAYGAPYAALRAEPGGADRLAACGAAALADPDGLNQADSLALDPHKALHQPLGCGALLLRRPETLPVAFADAPPYYADAEPAADPAPDPSQCGPENSRPFRALPLWLSLQAAGAQGLRASLRAELDGAAALRAALHASPAFVCGPGALGVQTFRPREGGEAAVGRLLARLRADGHAALSAVRLAGPDETTPAADAPRWLRACVVQGRGSAAERLARLPAELAARLDPGTVGD</sequence>
<dbReference type="PANTHER" id="PTHR11999:SF70">
    <property type="entry name" value="MIP05841P"/>
    <property type="match status" value="1"/>
</dbReference>